<evidence type="ECO:0000313" key="1">
    <source>
        <dbReference type="EMBL" id="KAG6711669.1"/>
    </source>
</evidence>
<protein>
    <submittedName>
        <fullName evidence="1">Uncharacterized protein</fullName>
    </submittedName>
</protein>
<name>A0A922JP50_CARIL</name>
<dbReference type="Proteomes" id="UP000811246">
    <property type="component" value="Chromosome 5"/>
</dbReference>
<evidence type="ECO:0000313" key="2">
    <source>
        <dbReference type="Proteomes" id="UP000811246"/>
    </source>
</evidence>
<accession>A0A922JP50</accession>
<dbReference type="Pfam" id="PF03492">
    <property type="entry name" value="Methyltransf_7"/>
    <property type="match status" value="1"/>
</dbReference>
<dbReference type="EMBL" id="CM031829">
    <property type="protein sequence ID" value="KAG6711669.1"/>
    <property type="molecule type" value="Genomic_DNA"/>
</dbReference>
<dbReference type="AlphaFoldDB" id="A0A922JP50"/>
<organism evidence="1 2">
    <name type="scientific">Carya illinoinensis</name>
    <name type="common">Pecan</name>
    <dbReference type="NCBI Taxonomy" id="32201"/>
    <lineage>
        <taxon>Eukaryota</taxon>
        <taxon>Viridiplantae</taxon>
        <taxon>Streptophyta</taxon>
        <taxon>Embryophyta</taxon>
        <taxon>Tracheophyta</taxon>
        <taxon>Spermatophyta</taxon>
        <taxon>Magnoliopsida</taxon>
        <taxon>eudicotyledons</taxon>
        <taxon>Gunneridae</taxon>
        <taxon>Pentapetalae</taxon>
        <taxon>rosids</taxon>
        <taxon>fabids</taxon>
        <taxon>Fagales</taxon>
        <taxon>Juglandaceae</taxon>
        <taxon>Carya</taxon>
    </lineage>
</organism>
<reference evidence="1" key="1">
    <citation type="submission" date="2021-01" db="EMBL/GenBank/DDBJ databases">
        <authorList>
            <person name="Lovell J.T."/>
            <person name="Bentley N."/>
            <person name="Bhattarai G."/>
            <person name="Jenkins J.W."/>
            <person name="Sreedasyam A."/>
            <person name="Alarcon Y."/>
            <person name="Bock C."/>
            <person name="Boston L."/>
            <person name="Carlson J."/>
            <person name="Cervantes K."/>
            <person name="Clermont K."/>
            <person name="Krom N."/>
            <person name="Kubenka K."/>
            <person name="Mamidi S."/>
            <person name="Mattison C."/>
            <person name="Monteros M."/>
            <person name="Pisani C."/>
            <person name="Plott C."/>
            <person name="Rajasekar S."/>
            <person name="Rhein H.S."/>
            <person name="Rohla C."/>
            <person name="Song M."/>
            <person name="Hilaire R.S."/>
            <person name="Shu S."/>
            <person name="Wells L."/>
            <person name="Wang X."/>
            <person name="Webber J."/>
            <person name="Heerema R.J."/>
            <person name="Klein P."/>
            <person name="Conner P."/>
            <person name="Grauke L."/>
            <person name="Grimwood J."/>
            <person name="Schmutz J."/>
            <person name="Randall J.J."/>
        </authorList>
    </citation>
    <scope>NUCLEOTIDE SEQUENCE</scope>
    <source>
        <tissue evidence="1">Leaf</tissue>
    </source>
</reference>
<sequence length="347" mass="39464">MLKAKPILEESVLRLSLSRFPECVKLADFGCSSGPNTLLLVWEILDIIHATCQRVNRKAPMFQVFLNDLPGNDFNTIFRSLPSFYEKLKKERGSEFERACFIAGMPGTFYGRLFPDCFLHFVYSSFSLHWRSQVPEGLVGESGVPLNKGNIHIAKTSSHNVLKAYSDLFEKDFTLFLRSRSQEMVPGGHMLLVMMGSTRKADSSSNQSCSIWELLGITLNDMVLEGKVEEAKLDRFNLPFYAPTIEEAKAVIQTEGTFNIHRFETFEADWDCNMDDMSNKGFSFEKPGRGKYVAMSIRVVAESMLVGHFGEGIMDDLFERFSNKIEEYLEDEEGKYSFITISMTKNV</sequence>
<dbReference type="PANTHER" id="PTHR31009">
    <property type="entry name" value="S-ADENOSYL-L-METHIONINE:CARBOXYL METHYLTRANSFERASE FAMILY PROTEIN"/>
    <property type="match status" value="1"/>
</dbReference>
<dbReference type="InterPro" id="IPR005299">
    <property type="entry name" value="MeTrfase_7"/>
</dbReference>
<proteinExistence type="predicted"/>
<gene>
    <name evidence="1" type="ORF">I3842_05G067000</name>
</gene>
<dbReference type="GO" id="GO:0008168">
    <property type="term" value="F:methyltransferase activity"/>
    <property type="evidence" value="ECO:0007669"/>
    <property type="project" value="InterPro"/>
</dbReference>
<comment type="caution">
    <text evidence="1">The sequence shown here is derived from an EMBL/GenBank/DDBJ whole genome shotgun (WGS) entry which is preliminary data.</text>
</comment>